<dbReference type="PANTHER" id="PTHR37564">
    <property type="entry name" value="KINETOPLAST DNA-ASSOCIATED PROTEIN"/>
    <property type="match status" value="1"/>
</dbReference>
<feature type="compositionally biased region" description="Basic residues" evidence="1">
    <location>
        <begin position="120"/>
        <end position="132"/>
    </location>
</feature>
<dbReference type="PANTHER" id="PTHR37564:SF4">
    <property type="entry name" value="DNA-ASSOCIATED PROTEIN, PUTATIVE-RELATED"/>
    <property type="match status" value="1"/>
</dbReference>
<sequence>MLRRSFTLRRVSPFSLFQKHLGKTGVLKGLKNPFKKSSELYRRLSTPERKMFEERARRVTYPALDAYNRFQKQYASRFVHLPMKQRQRKVAQVWAELKMSGKLKIPKVAARKIKAAAKKKVAKKKVAKKKTNRSISTPSKVADKKSLK</sequence>
<organism evidence="2">
    <name type="scientific">Leishmania guyanensis</name>
    <dbReference type="NCBI Taxonomy" id="5670"/>
    <lineage>
        <taxon>Eukaryota</taxon>
        <taxon>Discoba</taxon>
        <taxon>Euglenozoa</taxon>
        <taxon>Kinetoplastea</taxon>
        <taxon>Metakinetoplastina</taxon>
        <taxon>Trypanosomatida</taxon>
        <taxon>Trypanosomatidae</taxon>
        <taxon>Leishmaniinae</taxon>
        <taxon>Leishmania</taxon>
        <taxon>Leishmania guyanensis species complex</taxon>
    </lineage>
</organism>
<evidence type="ECO:0000256" key="1">
    <source>
        <dbReference type="SAM" id="MobiDB-lite"/>
    </source>
</evidence>
<dbReference type="EMBL" id="CALQ01001558">
    <property type="protein sequence ID" value="CCM18437.1"/>
    <property type="molecule type" value="Genomic_DNA"/>
</dbReference>
<accession>A0A1E1J4D2</accession>
<name>A0A1E1J4D2_LEIGU</name>
<dbReference type="InterPro" id="IPR052695">
    <property type="entry name" value="Kinetoplast-DNA-binding"/>
</dbReference>
<proteinExistence type="predicted"/>
<feature type="region of interest" description="Disordered" evidence="1">
    <location>
        <begin position="120"/>
        <end position="148"/>
    </location>
</feature>
<evidence type="ECO:0000313" key="2">
    <source>
        <dbReference type="EMBL" id="CCM18437.1"/>
    </source>
</evidence>
<protein>
    <submittedName>
        <fullName evidence="2">Kinetoplast DNA-associated protein, putative</fullName>
    </submittedName>
</protein>
<reference evidence="2" key="1">
    <citation type="submission" date="2012-08" db="EMBL/GenBank/DDBJ databases">
        <title>Comparative genomics of metastatic and non-metastatic Leishmania guyanensis provides insights into polygenic factors involved in Leishmania RNA virus infection.</title>
        <authorList>
            <person name="Smith D."/>
            <person name="Hertz-Fowler C."/>
            <person name="Martin R."/>
            <person name="Dickens N."/>
            <person name="Fasel N."/>
            <person name="Falquet L."/>
            <person name="Beverley S."/>
            <person name="Zangger H."/>
            <person name="Calderon-Copete S."/>
            <person name="Mottram J."/>
            <person name="Xenarios I."/>
        </authorList>
    </citation>
    <scope>NUCLEOTIDE SEQUENCE</scope>
    <source>
        <strain evidence="2">MHOM/BR/75/M4147/SSU:IR2SAT-LUC</strain>
    </source>
</reference>
<gene>
    <name evidence="2" type="primary">LgM4147LRVhigh.32.01890.00530</name>
    <name evidence="2" type="ORF">BN36_3259230</name>
</gene>
<dbReference type="AlphaFoldDB" id="A0A1E1J4D2"/>